<dbReference type="AlphaFoldDB" id="A0A1H1AT88"/>
<protein>
    <submittedName>
        <fullName evidence="3">3-oxoacyl-[acyl-carrier protein] reductase</fullName>
    </submittedName>
</protein>
<accession>A0A1H1AT88</accession>
<comment type="similarity">
    <text evidence="1">Belongs to the short-chain dehydrogenases/reductases (SDR) family.</text>
</comment>
<dbReference type="FunFam" id="3.40.50.720:FF:000173">
    <property type="entry name" value="3-oxoacyl-[acyl-carrier protein] reductase"/>
    <property type="match status" value="1"/>
</dbReference>
<dbReference type="GO" id="GO:0016491">
    <property type="term" value="F:oxidoreductase activity"/>
    <property type="evidence" value="ECO:0007669"/>
    <property type="project" value="UniProtKB-KW"/>
</dbReference>
<dbReference type="PANTHER" id="PTHR42879">
    <property type="entry name" value="3-OXOACYL-(ACYL-CARRIER-PROTEIN) REDUCTASE"/>
    <property type="match status" value="1"/>
</dbReference>
<keyword evidence="4" id="KW-1185">Reference proteome</keyword>
<dbReference type="CDD" id="cd05233">
    <property type="entry name" value="SDR_c"/>
    <property type="match status" value="1"/>
</dbReference>
<dbReference type="PRINTS" id="PR00080">
    <property type="entry name" value="SDRFAMILY"/>
</dbReference>
<dbReference type="PRINTS" id="PR00081">
    <property type="entry name" value="GDHRDH"/>
</dbReference>
<evidence type="ECO:0000256" key="2">
    <source>
        <dbReference type="ARBA" id="ARBA00023002"/>
    </source>
</evidence>
<evidence type="ECO:0000256" key="1">
    <source>
        <dbReference type="ARBA" id="ARBA00006484"/>
    </source>
</evidence>
<dbReference type="InterPro" id="IPR002347">
    <property type="entry name" value="SDR_fam"/>
</dbReference>
<dbReference type="PANTHER" id="PTHR42879:SF2">
    <property type="entry name" value="3-OXOACYL-[ACYL-CARRIER-PROTEIN] REDUCTASE FABG"/>
    <property type="match status" value="1"/>
</dbReference>
<evidence type="ECO:0000313" key="4">
    <source>
        <dbReference type="Proteomes" id="UP000199444"/>
    </source>
</evidence>
<dbReference type="EMBL" id="FNKD01000002">
    <property type="protein sequence ID" value="SDQ42968.1"/>
    <property type="molecule type" value="Genomic_DNA"/>
</dbReference>
<evidence type="ECO:0000313" key="3">
    <source>
        <dbReference type="EMBL" id="SDQ42968.1"/>
    </source>
</evidence>
<dbReference type="Pfam" id="PF13561">
    <property type="entry name" value="adh_short_C2"/>
    <property type="match status" value="1"/>
</dbReference>
<dbReference type="SUPFAM" id="SSF51735">
    <property type="entry name" value="NAD(P)-binding Rossmann-fold domains"/>
    <property type="match status" value="1"/>
</dbReference>
<dbReference type="InterPro" id="IPR036291">
    <property type="entry name" value="NAD(P)-bd_dom_sf"/>
</dbReference>
<keyword evidence="2" id="KW-0560">Oxidoreductase</keyword>
<reference evidence="3 4" key="1">
    <citation type="submission" date="2016-10" db="EMBL/GenBank/DDBJ databases">
        <authorList>
            <person name="de Groot N.N."/>
        </authorList>
    </citation>
    <scope>NUCLEOTIDE SEQUENCE [LARGE SCALE GENOMIC DNA]</scope>
    <source>
        <strain evidence="3 4">CGMCC 1.10449</strain>
    </source>
</reference>
<proteinExistence type="inferred from homology"/>
<dbReference type="Gene3D" id="3.40.50.720">
    <property type="entry name" value="NAD(P)-binding Rossmann-like Domain"/>
    <property type="match status" value="1"/>
</dbReference>
<dbReference type="STRING" id="553311.SAMN05216231_1448"/>
<organism evidence="3 4">
    <name type="scientific">Virgibacillus salinus</name>
    <dbReference type="NCBI Taxonomy" id="553311"/>
    <lineage>
        <taxon>Bacteria</taxon>
        <taxon>Bacillati</taxon>
        <taxon>Bacillota</taxon>
        <taxon>Bacilli</taxon>
        <taxon>Bacillales</taxon>
        <taxon>Bacillaceae</taxon>
        <taxon>Virgibacillus</taxon>
    </lineage>
</organism>
<gene>
    <name evidence="3" type="ORF">SAMN05216231_1448</name>
</gene>
<sequence length="253" mass="28230">MMGHALITAGTSGLGRKVIEEFLKMGHYVTTTYHSGYEKAQEVRQELVQYNHLLHIEQADVTSKKNIESLVEKAVTRYGGIDYLINNAGPFIFERKKLLDYTDDEWNKMIKGNLDAVFNLLKLTVPYMREQRFGRIINYGFQGANSASGWPYRSAFSAAKSGLVSLTKTVAFEEAEYQITSNMVCPGNIVGDMKEASIAESRQVPDDATPVGRSGTGEDIARTIMYLCDENSDMITGAIFDVTGGLDVIHRYR</sequence>
<name>A0A1H1AT88_9BACI</name>
<dbReference type="InterPro" id="IPR050259">
    <property type="entry name" value="SDR"/>
</dbReference>
<dbReference type="Proteomes" id="UP000199444">
    <property type="component" value="Unassembled WGS sequence"/>
</dbReference>